<dbReference type="AlphaFoldDB" id="A0A6A6F3J4"/>
<dbReference type="GO" id="GO:0050660">
    <property type="term" value="F:flavin adenine dinucleotide binding"/>
    <property type="evidence" value="ECO:0007669"/>
    <property type="project" value="InterPro"/>
</dbReference>
<gene>
    <name evidence="4" type="ORF">CERZMDRAFT_114780</name>
</gene>
<dbReference type="OrthoDB" id="269227at2759"/>
<proteinExistence type="inferred from homology"/>
<dbReference type="PANTHER" id="PTHR11552">
    <property type="entry name" value="GLUCOSE-METHANOL-CHOLINE GMC OXIDOREDUCTASE"/>
    <property type="match status" value="1"/>
</dbReference>
<feature type="binding site" evidence="2">
    <location>
        <position position="260"/>
    </location>
    <ligand>
        <name>FAD</name>
        <dbReference type="ChEBI" id="CHEBI:57692"/>
    </ligand>
</feature>
<organism evidence="4 5">
    <name type="scientific">Cercospora zeae-maydis SCOH1-5</name>
    <dbReference type="NCBI Taxonomy" id="717836"/>
    <lineage>
        <taxon>Eukaryota</taxon>
        <taxon>Fungi</taxon>
        <taxon>Dikarya</taxon>
        <taxon>Ascomycota</taxon>
        <taxon>Pezizomycotina</taxon>
        <taxon>Dothideomycetes</taxon>
        <taxon>Dothideomycetidae</taxon>
        <taxon>Mycosphaerellales</taxon>
        <taxon>Mycosphaerellaceae</taxon>
        <taxon>Cercospora</taxon>
    </lineage>
</organism>
<keyword evidence="2" id="KW-0285">Flavoprotein</keyword>
<keyword evidence="2" id="KW-0274">FAD</keyword>
<comment type="similarity">
    <text evidence="1">Belongs to the GMC oxidoreductase family.</text>
</comment>
<dbReference type="SUPFAM" id="SSF51905">
    <property type="entry name" value="FAD/NAD(P)-binding domain"/>
    <property type="match status" value="1"/>
</dbReference>
<protein>
    <recommendedName>
        <fullName evidence="3">Glucose-methanol-choline oxidoreductase N-terminal domain-containing protein</fullName>
    </recommendedName>
</protein>
<dbReference type="PROSITE" id="PS00624">
    <property type="entry name" value="GMC_OXRED_2"/>
    <property type="match status" value="1"/>
</dbReference>
<comment type="cofactor">
    <cofactor evidence="2">
        <name>FAD</name>
        <dbReference type="ChEBI" id="CHEBI:57692"/>
    </cofactor>
</comment>
<dbReference type="InterPro" id="IPR007867">
    <property type="entry name" value="GMC_OxRtase_C"/>
</dbReference>
<dbReference type="Pfam" id="PF05199">
    <property type="entry name" value="GMC_oxred_C"/>
    <property type="match status" value="1"/>
</dbReference>
<dbReference type="EMBL" id="ML992697">
    <property type="protein sequence ID" value="KAF2208033.1"/>
    <property type="molecule type" value="Genomic_DNA"/>
</dbReference>
<sequence length="613" mass="67118">MHCPGHRKLLPLATRSRAQVAIAICMHLNSVNAEYDYVIVGGGSAGLVVANRLSSHAERTVLVVEYGYLDNNASTLIPYNVNEQSHADLTNLTSAPLQQLGNITYPVSVGATVGGGSVVNGLYFNRGSKADYDAWKALGNNGWGWDDLLPYFRKHTNFTAPTITEDFHPTWNETFWGNDGPVHASIPSFQWRQQEIFREALGGFPTIQHPQEANDGSAVGLAWVPSSQDPDMQTRSSARTAYYDPICERTNLHLLTGTKVEKVLFRNKTATGVEVISRRHSGLRSIRAKEEVIIAAGPIYSPNLLHHSGIGPHQLLQSANIPVVQDLPGVGLNFQDTPTIVAEFNFNHPVHPNPLDLKNPTYKAAALAQYYTNRTGPLTQAHGNSAAFLTLNQVAPNDAAELLQNLNVQDPAKYLPSIYDDTTRAGYKAQFRLLRDQLASHSDAAFELPLHGDGQRYIMLLQKPLSRGTVTMNLSDPDLGPLVDWNTLAHPIDAEMSIAMMRFLREFFSLPAMQVLGPHEVSPGANVTKTEDLMRAFIEDRVLYPHCSHQAGTCSMLPLELGGVVSDQLLVHGVERLSVVDSSVIPLLPGARLVSTVYAIAEKAADLIQARRG</sequence>
<keyword evidence="5" id="KW-1185">Reference proteome</keyword>
<dbReference type="Gene3D" id="3.30.560.10">
    <property type="entry name" value="Glucose Oxidase, domain 3"/>
    <property type="match status" value="1"/>
</dbReference>
<evidence type="ECO:0000313" key="4">
    <source>
        <dbReference type="EMBL" id="KAF2208033.1"/>
    </source>
</evidence>
<dbReference type="InterPro" id="IPR036188">
    <property type="entry name" value="FAD/NAD-bd_sf"/>
</dbReference>
<reference evidence="4" key="1">
    <citation type="journal article" date="2020" name="Stud. Mycol.">
        <title>101 Dothideomycetes genomes: a test case for predicting lifestyles and emergence of pathogens.</title>
        <authorList>
            <person name="Haridas S."/>
            <person name="Albert R."/>
            <person name="Binder M."/>
            <person name="Bloem J."/>
            <person name="Labutti K."/>
            <person name="Salamov A."/>
            <person name="Andreopoulos B."/>
            <person name="Baker S."/>
            <person name="Barry K."/>
            <person name="Bills G."/>
            <person name="Bluhm B."/>
            <person name="Cannon C."/>
            <person name="Castanera R."/>
            <person name="Culley D."/>
            <person name="Daum C."/>
            <person name="Ezra D."/>
            <person name="Gonzalez J."/>
            <person name="Henrissat B."/>
            <person name="Kuo A."/>
            <person name="Liang C."/>
            <person name="Lipzen A."/>
            <person name="Lutzoni F."/>
            <person name="Magnuson J."/>
            <person name="Mondo S."/>
            <person name="Nolan M."/>
            <person name="Ohm R."/>
            <person name="Pangilinan J."/>
            <person name="Park H.-J."/>
            <person name="Ramirez L."/>
            <person name="Alfaro M."/>
            <person name="Sun H."/>
            <person name="Tritt A."/>
            <person name="Yoshinaga Y."/>
            <person name="Zwiers L.-H."/>
            <person name="Turgeon B."/>
            <person name="Goodwin S."/>
            <person name="Spatafora J."/>
            <person name="Crous P."/>
            <person name="Grigoriev I."/>
        </authorList>
    </citation>
    <scope>NUCLEOTIDE SEQUENCE</scope>
    <source>
        <strain evidence="4">SCOH1-5</strain>
    </source>
</reference>
<accession>A0A6A6F3J4</accession>
<dbReference type="PANTHER" id="PTHR11552:SF115">
    <property type="entry name" value="DEHYDROGENASE XPTC-RELATED"/>
    <property type="match status" value="1"/>
</dbReference>
<dbReference type="SUPFAM" id="SSF54373">
    <property type="entry name" value="FAD-linked reductases, C-terminal domain"/>
    <property type="match status" value="1"/>
</dbReference>
<feature type="domain" description="Glucose-methanol-choline oxidoreductase N-terminal" evidence="3">
    <location>
        <begin position="297"/>
        <end position="311"/>
    </location>
</feature>
<dbReference type="Gene3D" id="3.50.50.60">
    <property type="entry name" value="FAD/NAD(P)-binding domain"/>
    <property type="match status" value="1"/>
</dbReference>
<dbReference type="Pfam" id="PF00732">
    <property type="entry name" value="GMC_oxred_N"/>
    <property type="match status" value="1"/>
</dbReference>
<evidence type="ECO:0000259" key="3">
    <source>
        <dbReference type="PROSITE" id="PS00624"/>
    </source>
</evidence>
<dbReference type="Proteomes" id="UP000799539">
    <property type="component" value="Unassembled WGS sequence"/>
</dbReference>
<evidence type="ECO:0000256" key="2">
    <source>
        <dbReference type="PIRSR" id="PIRSR000137-2"/>
    </source>
</evidence>
<dbReference type="PIRSF" id="PIRSF000137">
    <property type="entry name" value="Alcohol_oxidase"/>
    <property type="match status" value="1"/>
</dbReference>
<evidence type="ECO:0000313" key="5">
    <source>
        <dbReference type="Proteomes" id="UP000799539"/>
    </source>
</evidence>
<name>A0A6A6F3J4_9PEZI</name>
<dbReference type="InterPro" id="IPR000172">
    <property type="entry name" value="GMC_OxRdtase_N"/>
</dbReference>
<dbReference type="GO" id="GO:0044550">
    <property type="term" value="P:secondary metabolite biosynthetic process"/>
    <property type="evidence" value="ECO:0007669"/>
    <property type="project" value="TreeGrafter"/>
</dbReference>
<dbReference type="GO" id="GO:0016614">
    <property type="term" value="F:oxidoreductase activity, acting on CH-OH group of donors"/>
    <property type="evidence" value="ECO:0007669"/>
    <property type="project" value="InterPro"/>
</dbReference>
<dbReference type="InterPro" id="IPR012132">
    <property type="entry name" value="GMC_OxRdtase"/>
</dbReference>
<evidence type="ECO:0000256" key="1">
    <source>
        <dbReference type="ARBA" id="ARBA00010790"/>
    </source>
</evidence>